<dbReference type="Pfam" id="PF13505">
    <property type="entry name" value="OMP_b-brl"/>
    <property type="match status" value="1"/>
</dbReference>
<protein>
    <recommendedName>
        <fullName evidence="3">Outer membrane protein beta-barrel domain-containing protein</fullName>
    </recommendedName>
</protein>
<evidence type="ECO:0000256" key="2">
    <source>
        <dbReference type="SAM" id="SignalP"/>
    </source>
</evidence>
<evidence type="ECO:0000313" key="4">
    <source>
        <dbReference type="EMBL" id="GAA5066779.1"/>
    </source>
</evidence>
<evidence type="ECO:0000256" key="1">
    <source>
        <dbReference type="ARBA" id="ARBA00022729"/>
    </source>
</evidence>
<dbReference type="Gene3D" id="2.40.160.20">
    <property type="match status" value="1"/>
</dbReference>
<reference evidence="5" key="1">
    <citation type="journal article" date="2019" name="Int. J. Syst. Evol. Microbiol.">
        <title>The Global Catalogue of Microorganisms (GCM) 10K type strain sequencing project: providing services to taxonomists for standard genome sequencing and annotation.</title>
        <authorList>
            <consortium name="The Broad Institute Genomics Platform"/>
            <consortium name="The Broad Institute Genome Sequencing Center for Infectious Disease"/>
            <person name="Wu L."/>
            <person name="Ma J."/>
        </authorList>
    </citation>
    <scope>NUCLEOTIDE SEQUENCE [LARGE SCALE GENOMIC DNA]</scope>
    <source>
        <strain evidence="5">JCM 19212</strain>
    </source>
</reference>
<evidence type="ECO:0000313" key="5">
    <source>
        <dbReference type="Proteomes" id="UP001501083"/>
    </source>
</evidence>
<feature type="domain" description="Outer membrane protein beta-barrel" evidence="3">
    <location>
        <begin position="6"/>
        <end position="168"/>
    </location>
</feature>
<dbReference type="EMBL" id="BAABKY010000001">
    <property type="protein sequence ID" value="GAA5066779.1"/>
    <property type="molecule type" value="Genomic_DNA"/>
</dbReference>
<keyword evidence="1 2" id="KW-0732">Signal</keyword>
<dbReference type="RefSeq" id="WP_158983585.1">
    <property type="nucleotide sequence ID" value="NZ_BAABKY010000001.1"/>
</dbReference>
<dbReference type="InterPro" id="IPR027385">
    <property type="entry name" value="Beta-barrel_OMP"/>
</dbReference>
<proteinExistence type="predicted"/>
<feature type="chain" id="PRO_5045868928" description="Outer membrane protein beta-barrel domain-containing protein" evidence="2">
    <location>
        <begin position="21"/>
        <end position="211"/>
    </location>
</feature>
<evidence type="ECO:0000259" key="3">
    <source>
        <dbReference type="Pfam" id="PF13505"/>
    </source>
</evidence>
<organism evidence="4 5">
    <name type="scientific">Lysobacter panacisoli</name>
    <dbReference type="NCBI Taxonomy" id="1255263"/>
    <lineage>
        <taxon>Bacteria</taxon>
        <taxon>Pseudomonadati</taxon>
        <taxon>Pseudomonadota</taxon>
        <taxon>Gammaproteobacteria</taxon>
        <taxon>Lysobacterales</taxon>
        <taxon>Lysobacteraceae</taxon>
        <taxon>Lysobacter</taxon>
    </lineage>
</organism>
<dbReference type="Proteomes" id="UP001501083">
    <property type="component" value="Unassembled WGS sequence"/>
</dbReference>
<accession>A0ABP9KZ69</accession>
<sequence length="211" mass="22332">MKKQLALALALATAPFAAMADGHSYTYIEGGYAQLNQDLPQVDGFEIDDIEAAGFFIAGSAEIAPSWHIFGGYRAGDDDLGVSAPFVGQLGEVGIDMSQYNVGLGYHHSLRERTDLVAELSVLGTEIDIDNDGEGSQDGTDVRIAVGVRHLIADPVEVWVKANYTDGDVYDSAGSVSAGLQYKLGSTWGIVGEFEAGSEFSQVAVGMRASF</sequence>
<comment type="caution">
    <text evidence="4">The sequence shown here is derived from an EMBL/GenBank/DDBJ whole genome shotgun (WGS) entry which is preliminary data.</text>
</comment>
<name>A0ABP9KZ69_9GAMM</name>
<gene>
    <name evidence="4" type="ORF">GCM10025759_00520</name>
</gene>
<keyword evidence="5" id="KW-1185">Reference proteome</keyword>
<dbReference type="SUPFAM" id="SSF56935">
    <property type="entry name" value="Porins"/>
    <property type="match status" value="1"/>
</dbReference>
<feature type="signal peptide" evidence="2">
    <location>
        <begin position="1"/>
        <end position="20"/>
    </location>
</feature>